<protein>
    <submittedName>
        <fullName evidence="4">Uncharacterized protein</fullName>
    </submittedName>
</protein>
<dbReference type="GO" id="GO:0090575">
    <property type="term" value="C:RNA polymerase II transcription regulator complex"/>
    <property type="evidence" value="ECO:0007669"/>
    <property type="project" value="TreeGrafter"/>
</dbReference>
<reference evidence="4 5" key="1">
    <citation type="journal article" date="2021" name="Nat. Plants">
        <title>The Taxus genome provides insights into paclitaxel biosynthesis.</title>
        <authorList>
            <person name="Xiong X."/>
            <person name="Gou J."/>
            <person name="Liao Q."/>
            <person name="Li Y."/>
            <person name="Zhou Q."/>
            <person name="Bi G."/>
            <person name="Li C."/>
            <person name="Du R."/>
            <person name="Wang X."/>
            <person name="Sun T."/>
            <person name="Guo L."/>
            <person name="Liang H."/>
            <person name="Lu P."/>
            <person name="Wu Y."/>
            <person name="Zhang Z."/>
            <person name="Ro D.K."/>
            <person name="Shang Y."/>
            <person name="Huang S."/>
            <person name="Yan J."/>
        </authorList>
    </citation>
    <scope>NUCLEOTIDE SEQUENCE [LARGE SCALE GENOMIC DNA]</scope>
    <source>
        <strain evidence="4">Ta-2019</strain>
    </source>
</reference>
<keyword evidence="2" id="KW-0238">DNA-binding</keyword>
<evidence type="ECO:0000313" key="5">
    <source>
        <dbReference type="Proteomes" id="UP000824469"/>
    </source>
</evidence>
<gene>
    <name evidence="4" type="ORF">KI387_019482</name>
</gene>
<feature type="non-terminal residue" evidence="4">
    <location>
        <position position="159"/>
    </location>
</feature>
<comment type="caution">
    <text evidence="4">The sequence shown here is derived from an EMBL/GenBank/DDBJ whole genome shotgun (WGS) entry which is preliminary data.</text>
</comment>
<evidence type="ECO:0000256" key="3">
    <source>
        <dbReference type="ARBA" id="ARBA00023163"/>
    </source>
</evidence>
<keyword evidence="1" id="KW-0805">Transcription regulation</keyword>
<dbReference type="PANTHER" id="PTHR13935">
    <property type="entry name" value="ACHAETE-SCUTE TRANSCRIPTION FACTOR-RELATED"/>
    <property type="match status" value="1"/>
</dbReference>
<keyword evidence="5" id="KW-1185">Reference proteome</keyword>
<dbReference type="Gene3D" id="4.10.280.10">
    <property type="entry name" value="Helix-loop-helix DNA-binding domain"/>
    <property type="match status" value="1"/>
</dbReference>
<dbReference type="EMBL" id="JAHRHJ020000004">
    <property type="protein sequence ID" value="KAH9317713.1"/>
    <property type="molecule type" value="Genomic_DNA"/>
</dbReference>
<name>A0AA38G9D1_TAXCH</name>
<proteinExistence type="predicted"/>
<dbReference type="AlphaFoldDB" id="A0AA38G9D1"/>
<keyword evidence="3" id="KW-0804">Transcription</keyword>
<evidence type="ECO:0000256" key="1">
    <source>
        <dbReference type="ARBA" id="ARBA00023015"/>
    </source>
</evidence>
<accession>A0AA38G9D1</accession>
<evidence type="ECO:0000313" key="4">
    <source>
        <dbReference type="EMBL" id="KAH9317713.1"/>
    </source>
</evidence>
<dbReference type="SUPFAM" id="SSF47459">
    <property type="entry name" value="HLH, helix-loop-helix DNA-binding domain"/>
    <property type="match status" value="1"/>
</dbReference>
<dbReference type="GO" id="GO:0046983">
    <property type="term" value="F:protein dimerization activity"/>
    <property type="evidence" value="ECO:0007669"/>
    <property type="project" value="InterPro"/>
</dbReference>
<sequence length="159" mass="18339">ASSRSGKPEVFWRKKRFSVFIIQGKLSKPDQLSEAIGYIRYLQQKVNDLSKERDEMKSNGKQYCIKEKIASANPFPLVNIKHDDSVVVITTITLREKMLLSKMLLAVEEEGLQLLTLSSFASDDKVYHIIHCKAVHSQSYNRDAELQDKLWQLMGKDYM</sequence>
<organism evidence="4 5">
    <name type="scientific">Taxus chinensis</name>
    <name type="common">Chinese yew</name>
    <name type="synonym">Taxus wallichiana var. chinensis</name>
    <dbReference type="NCBI Taxonomy" id="29808"/>
    <lineage>
        <taxon>Eukaryota</taxon>
        <taxon>Viridiplantae</taxon>
        <taxon>Streptophyta</taxon>
        <taxon>Embryophyta</taxon>
        <taxon>Tracheophyta</taxon>
        <taxon>Spermatophyta</taxon>
        <taxon>Pinopsida</taxon>
        <taxon>Pinidae</taxon>
        <taxon>Conifers II</taxon>
        <taxon>Cupressales</taxon>
        <taxon>Taxaceae</taxon>
        <taxon>Taxus</taxon>
    </lineage>
</organism>
<dbReference type="GO" id="GO:0000981">
    <property type="term" value="F:DNA-binding transcription factor activity, RNA polymerase II-specific"/>
    <property type="evidence" value="ECO:0007669"/>
    <property type="project" value="TreeGrafter"/>
</dbReference>
<dbReference type="PANTHER" id="PTHR13935:SF106">
    <property type="entry name" value="ACHAETE-SCUTE COMPLEX PROTEIN T5-RELATED"/>
    <property type="match status" value="1"/>
</dbReference>
<dbReference type="InterPro" id="IPR036638">
    <property type="entry name" value="HLH_DNA-bd_sf"/>
</dbReference>
<evidence type="ECO:0000256" key="2">
    <source>
        <dbReference type="ARBA" id="ARBA00023125"/>
    </source>
</evidence>
<dbReference type="InterPro" id="IPR015660">
    <property type="entry name" value="MASH1/Ascl1a-like"/>
</dbReference>
<dbReference type="GO" id="GO:0000977">
    <property type="term" value="F:RNA polymerase II transcription regulatory region sequence-specific DNA binding"/>
    <property type="evidence" value="ECO:0007669"/>
    <property type="project" value="TreeGrafter"/>
</dbReference>
<dbReference type="Proteomes" id="UP000824469">
    <property type="component" value="Unassembled WGS sequence"/>
</dbReference>